<keyword evidence="3 5" id="KW-1133">Transmembrane helix</keyword>
<dbReference type="AlphaFoldDB" id="A0A0U5GCK2"/>
<reference evidence="8" key="1">
    <citation type="journal article" date="2016" name="Genome Announc.">
        <title>Draft genome sequences of fungus Aspergillus calidoustus.</title>
        <authorList>
            <person name="Horn F."/>
            <person name="Linde J."/>
            <person name="Mattern D.J."/>
            <person name="Walther G."/>
            <person name="Guthke R."/>
            <person name="Scherlach K."/>
            <person name="Martin K."/>
            <person name="Brakhage A.A."/>
            <person name="Petzke L."/>
            <person name="Valiante V."/>
        </authorList>
    </citation>
    <scope>NUCLEOTIDE SEQUENCE [LARGE SCALE GENOMIC DNA]</scope>
    <source>
        <strain evidence="8">SF006504</strain>
    </source>
</reference>
<organism evidence="7 8">
    <name type="scientific">Aspergillus calidoustus</name>
    <dbReference type="NCBI Taxonomy" id="454130"/>
    <lineage>
        <taxon>Eukaryota</taxon>
        <taxon>Fungi</taxon>
        <taxon>Dikarya</taxon>
        <taxon>Ascomycota</taxon>
        <taxon>Pezizomycotina</taxon>
        <taxon>Eurotiomycetes</taxon>
        <taxon>Eurotiomycetidae</taxon>
        <taxon>Eurotiales</taxon>
        <taxon>Aspergillaceae</taxon>
        <taxon>Aspergillus</taxon>
        <taxon>Aspergillus subgen. Nidulantes</taxon>
    </lineage>
</organism>
<proteinExistence type="inferred from homology"/>
<dbReference type="GO" id="GO:0032259">
    <property type="term" value="P:methylation"/>
    <property type="evidence" value="ECO:0007669"/>
    <property type="project" value="UniProtKB-KW"/>
</dbReference>
<dbReference type="Gene3D" id="1.20.120.1630">
    <property type="match status" value="1"/>
</dbReference>
<dbReference type="Pfam" id="PF04140">
    <property type="entry name" value="ICMT"/>
    <property type="match status" value="1"/>
</dbReference>
<sequence>MPTTSSTTLSLALLAAQYLNALCTTSPHTPSTPYAADRIRYLVTTPSTLGTHASTLASIYTALIALLSTSSPRDRALIDLLCPYQAHLNPTRVSWNSRTVGFLSLLALGAGIRLSAYGGLGRNFTFQLATPDRLVTDGVYRFLQHPSYTGLVLVSFAYAGLIVGRVDTPIACWIPPVVLKLLREWQVVLGVLGTGVGFAVLGVRIRDEERMMRERFGSKWEVWHRRTARLIPFIF</sequence>
<dbReference type="STRING" id="454130.A0A0U5GCK2"/>
<evidence type="ECO:0000256" key="6">
    <source>
        <dbReference type="SAM" id="SignalP"/>
    </source>
</evidence>
<keyword evidence="5" id="KW-0808">Transferase</keyword>
<gene>
    <name evidence="7" type="ORF">ASPCAL12528</name>
</gene>
<keyword evidence="8" id="KW-1185">Reference proteome</keyword>
<evidence type="ECO:0000313" key="7">
    <source>
        <dbReference type="EMBL" id="CEL09392.1"/>
    </source>
</evidence>
<feature type="transmembrane region" description="Helical" evidence="5">
    <location>
        <begin position="186"/>
        <end position="205"/>
    </location>
</feature>
<keyword evidence="6" id="KW-0732">Signal</keyword>
<evidence type="ECO:0000256" key="4">
    <source>
        <dbReference type="ARBA" id="ARBA00023136"/>
    </source>
</evidence>
<dbReference type="EMBL" id="CDMC01000014">
    <property type="protein sequence ID" value="CEL09392.1"/>
    <property type="molecule type" value="Genomic_DNA"/>
</dbReference>
<accession>A0A0U5GCK2</accession>
<dbReference type="GO" id="GO:0004671">
    <property type="term" value="F:protein C-terminal S-isoprenylcysteine carboxyl O-methyltransferase activity"/>
    <property type="evidence" value="ECO:0007669"/>
    <property type="project" value="UniProtKB-EC"/>
</dbReference>
<keyword evidence="4 5" id="KW-0472">Membrane</keyword>
<comment type="catalytic activity">
    <reaction evidence="5">
        <text>[protein]-C-terminal S-[(2E,6E)-farnesyl]-L-cysteine + S-adenosyl-L-methionine = [protein]-C-terminal S-[(2E,6E)-farnesyl]-L-cysteine methyl ester + S-adenosyl-L-homocysteine</text>
        <dbReference type="Rhea" id="RHEA:21672"/>
        <dbReference type="Rhea" id="RHEA-COMP:12125"/>
        <dbReference type="Rhea" id="RHEA-COMP:12126"/>
        <dbReference type="ChEBI" id="CHEBI:57856"/>
        <dbReference type="ChEBI" id="CHEBI:59789"/>
        <dbReference type="ChEBI" id="CHEBI:90510"/>
        <dbReference type="ChEBI" id="CHEBI:90511"/>
        <dbReference type="EC" id="2.1.1.100"/>
    </reaction>
</comment>
<evidence type="ECO:0000256" key="5">
    <source>
        <dbReference type="RuleBase" id="RU362022"/>
    </source>
</evidence>
<protein>
    <recommendedName>
        <fullName evidence="5">Protein-S-isoprenylcysteine O-methyltransferase</fullName>
        <ecNumber evidence="5">2.1.1.100</ecNumber>
    </recommendedName>
</protein>
<keyword evidence="5" id="KW-0256">Endoplasmic reticulum</keyword>
<feature type="transmembrane region" description="Helical" evidence="5">
    <location>
        <begin position="49"/>
        <end position="67"/>
    </location>
</feature>
<dbReference type="Proteomes" id="UP000054771">
    <property type="component" value="Unassembled WGS sequence"/>
</dbReference>
<dbReference type="InterPro" id="IPR007269">
    <property type="entry name" value="ICMT_MeTrfase"/>
</dbReference>
<evidence type="ECO:0000256" key="1">
    <source>
        <dbReference type="ARBA" id="ARBA00004141"/>
    </source>
</evidence>
<evidence type="ECO:0000256" key="3">
    <source>
        <dbReference type="ARBA" id="ARBA00022989"/>
    </source>
</evidence>
<dbReference type="OrthoDB" id="422086at2759"/>
<comment type="subcellular location">
    <subcellularLocation>
        <location evidence="5">Endoplasmic reticulum membrane</location>
        <topology evidence="5">Multi-pass membrane protein</topology>
    </subcellularLocation>
    <subcellularLocation>
        <location evidence="1">Membrane</location>
        <topology evidence="1">Multi-pass membrane protein</topology>
    </subcellularLocation>
</comment>
<dbReference type="OMA" id="ICPHPEN"/>
<keyword evidence="2 5" id="KW-0812">Transmembrane</keyword>
<evidence type="ECO:0000313" key="8">
    <source>
        <dbReference type="Proteomes" id="UP000054771"/>
    </source>
</evidence>
<feature type="transmembrane region" description="Helical" evidence="5">
    <location>
        <begin position="148"/>
        <end position="166"/>
    </location>
</feature>
<dbReference type="PANTHER" id="PTHR12714">
    <property type="entry name" value="PROTEIN-S ISOPRENYLCYSTEINE O-METHYLTRANSFERASE"/>
    <property type="match status" value="1"/>
</dbReference>
<keyword evidence="5" id="KW-0949">S-adenosyl-L-methionine</keyword>
<feature type="chain" id="PRO_5006857739" description="Protein-S-isoprenylcysteine O-methyltransferase" evidence="6">
    <location>
        <begin position="22"/>
        <end position="235"/>
    </location>
</feature>
<feature type="signal peptide" evidence="6">
    <location>
        <begin position="1"/>
        <end position="21"/>
    </location>
</feature>
<dbReference type="EC" id="2.1.1.100" evidence="5"/>
<name>A0A0U5GCK2_ASPCI</name>
<dbReference type="GO" id="GO:0005789">
    <property type="term" value="C:endoplasmic reticulum membrane"/>
    <property type="evidence" value="ECO:0007669"/>
    <property type="project" value="UniProtKB-SubCell"/>
</dbReference>
<comment type="similarity">
    <text evidence="5">Belongs to the class VI-like SAM-binding methyltransferase superfamily. Isoprenylcysteine carboxyl methyltransferase family.</text>
</comment>
<dbReference type="PANTHER" id="PTHR12714:SF9">
    <property type="entry name" value="PROTEIN-S-ISOPRENYLCYSTEINE O-METHYLTRANSFERASE"/>
    <property type="match status" value="1"/>
</dbReference>
<comment type="caution">
    <text evidence="5">Lacks conserved residue(s) required for the propagation of feature annotation.</text>
</comment>
<keyword evidence="5" id="KW-0489">Methyltransferase</keyword>
<evidence type="ECO:0000256" key="2">
    <source>
        <dbReference type="ARBA" id="ARBA00022692"/>
    </source>
</evidence>